<proteinExistence type="predicted"/>
<name>A0A975YGS1_9RHOB</name>
<dbReference type="AlphaFoldDB" id="A0A975YGS1"/>
<evidence type="ECO:0000256" key="1">
    <source>
        <dbReference type="SAM" id="MobiDB-lite"/>
    </source>
</evidence>
<dbReference type="RefSeq" id="WP_257891800.1">
    <property type="nucleotide sequence ID" value="NZ_JAIMBW010000001.1"/>
</dbReference>
<dbReference type="Gene3D" id="3.40.50.300">
    <property type="entry name" value="P-loop containing nucleotide triphosphate hydrolases"/>
    <property type="match status" value="1"/>
</dbReference>
<dbReference type="SUPFAM" id="SSF52540">
    <property type="entry name" value="P-loop containing nucleoside triphosphate hydrolases"/>
    <property type="match status" value="1"/>
</dbReference>
<evidence type="ECO:0000313" key="2">
    <source>
        <dbReference type="EMBL" id="QXL88734.1"/>
    </source>
</evidence>
<dbReference type="InterPro" id="IPR027417">
    <property type="entry name" value="P-loop_NTPase"/>
</dbReference>
<feature type="region of interest" description="Disordered" evidence="1">
    <location>
        <begin position="231"/>
        <end position="279"/>
    </location>
</feature>
<protein>
    <submittedName>
        <fullName evidence="2">50S ribosome-binding GTPase</fullName>
    </submittedName>
</protein>
<dbReference type="EMBL" id="JAIMBW010000001">
    <property type="protein sequence ID" value="MBY4891969.1"/>
    <property type="molecule type" value="Genomic_DNA"/>
</dbReference>
<accession>A0A975YGS1</accession>
<evidence type="ECO:0000313" key="3">
    <source>
        <dbReference type="Proteomes" id="UP000693972"/>
    </source>
</evidence>
<dbReference type="Proteomes" id="UP000693972">
    <property type="component" value="Unassembled WGS sequence"/>
</dbReference>
<dbReference type="EMBL" id="CP078073">
    <property type="protein sequence ID" value="QXL88734.1"/>
    <property type="molecule type" value="Genomic_DNA"/>
</dbReference>
<reference evidence="2 3" key="1">
    <citation type="submission" date="2021-07" db="EMBL/GenBank/DDBJ databases">
        <title>Karlodiniumbacter phycospheric gen. nov., sp. nov., a phycosphere bacterium isolated from karlodinium veneficum.</title>
        <authorList>
            <person name="Peng Y."/>
            <person name="Jiang L."/>
            <person name="Lee J."/>
        </authorList>
    </citation>
    <scope>NUCLEOTIDE SEQUENCE</scope>
    <source>
        <strain evidence="2 3">N5</strain>
    </source>
</reference>
<keyword evidence="3" id="KW-1185">Reference proteome</keyword>
<gene>
    <name evidence="2" type="ORF">KUL25_04230</name>
</gene>
<organism evidence="2">
    <name type="scientific">Gymnodinialimonas phycosphaerae</name>
    <dbReference type="NCBI Taxonomy" id="2841589"/>
    <lineage>
        <taxon>Bacteria</taxon>
        <taxon>Pseudomonadati</taxon>
        <taxon>Pseudomonadota</taxon>
        <taxon>Alphaproteobacteria</taxon>
        <taxon>Rhodobacterales</taxon>
        <taxon>Paracoccaceae</taxon>
        <taxon>Gymnodinialimonas</taxon>
    </lineage>
</organism>
<sequence length="279" mass="30081">MTLVKTDSDPQTGKRPTIALLGEFSAGKSTLANVLLGADQSTVRVTATQAPPIWYVSGTGAPVRIGTDGSETELDAAGMDKIDLQDTCAVRMPVQAAFLEHFTIIDMPGSADPNMSPDIWDALLPLADIAVWCTPATQAWRQSEAAIWDMVPDTLRARSVLVVTRMDKVTGATDRRRILDRVERETRGLFRAVLPVSLLEVSKPIDQCEASGMGAVLRTLAGAMSRSPVQSCASLPQTAPPPSAPEKEGPKIIPRRVSAQPLPPRLRIVRRPKPQETTT</sequence>